<dbReference type="GO" id="GO:0005737">
    <property type="term" value="C:cytoplasm"/>
    <property type="evidence" value="ECO:0007669"/>
    <property type="project" value="UniProtKB-UniRule"/>
</dbReference>
<dbReference type="Proteomes" id="UP000545386">
    <property type="component" value="Unassembled WGS sequence"/>
</dbReference>
<dbReference type="GO" id="GO:0043590">
    <property type="term" value="C:bacterial nucleoid"/>
    <property type="evidence" value="ECO:0007669"/>
    <property type="project" value="TreeGrafter"/>
</dbReference>
<sequence length="300" mass="33276">MWFKNLKVFRLAPTWSLSVNAIEEALEKMAFRPGSSQDMQSLGWVPPAEGLGLVHALNGQLLFSLRADKKLLPSTVVNQVARARAQDIEEQQGYKPGRKQMKEIKERVTEELLPKAFSVYRDTRVWVDTRNHWLVIDAAASAKSDEVLGMLAKVFDPFPVSPLYTEMSPASAMTSWLVDDEAPGGFSIDQDTELRSTSESGAAVRYVRHSLESAEVRKHVENGKQCTRLALTWADRISFVLTDGLDIKRVAPLDVIKENPDVTGANDADAFDTDFALMTGELSKLLDDLINALGGEKAVR</sequence>
<comment type="caution">
    <text evidence="7">The sequence shown here is derived from an EMBL/GenBank/DDBJ whole genome shotgun (WGS) entry which is preliminary data.</text>
</comment>
<dbReference type="PANTHER" id="PTHR38103">
    <property type="entry name" value="RECOMBINATION-ASSOCIATED PROTEIN RDGC"/>
    <property type="match status" value="1"/>
</dbReference>
<evidence type="ECO:0000256" key="3">
    <source>
        <dbReference type="ARBA" id="ARBA00022296"/>
    </source>
</evidence>
<dbReference type="GO" id="GO:0000018">
    <property type="term" value="P:regulation of DNA recombination"/>
    <property type="evidence" value="ECO:0007669"/>
    <property type="project" value="TreeGrafter"/>
</dbReference>
<dbReference type="GO" id="GO:0006310">
    <property type="term" value="P:DNA recombination"/>
    <property type="evidence" value="ECO:0007669"/>
    <property type="project" value="UniProtKB-UniRule"/>
</dbReference>
<name>A0A842HVE6_9BURK</name>
<evidence type="ECO:0000256" key="5">
    <source>
        <dbReference type="ARBA" id="ARBA00023172"/>
    </source>
</evidence>
<keyword evidence="8" id="KW-1185">Reference proteome</keyword>
<reference evidence="7 8" key="1">
    <citation type="submission" date="2020-08" db="EMBL/GenBank/DDBJ databases">
        <title>Paraeoetvoesia sp. YC-7-48 draft genome sequence.</title>
        <authorList>
            <person name="Yao L."/>
        </authorList>
    </citation>
    <scope>NUCLEOTIDE SEQUENCE [LARGE SCALE GENOMIC DNA]</scope>
    <source>
        <strain evidence="8">YC-7-48</strain>
    </source>
</reference>
<dbReference type="NCBIfam" id="NF001463">
    <property type="entry name" value="PRK00321.1-4"/>
    <property type="match status" value="1"/>
</dbReference>
<evidence type="ECO:0000313" key="8">
    <source>
        <dbReference type="Proteomes" id="UP000545386"/>
    </source>
</evidence>
<dbReference type="Pfam" id="PF04381">
    <property type="entry name" value="RdgC"/>
    <property type="match status" value="1"/>
</dbReference>
<keyword evidence="5 6" id="KW-0233">DNA recombination</keyword>
<dbReference type="RefSeq" id="WP_123661185.1">
    <property type="nucleotide sequence ID" value="NZ_JACJUU010000023.1"/>
</dbReference>
<evidence type="ECO:0000256" key="2">
    <source>
        <dbReference type="ARBA" id="ARBA00008657"/>
    </source>
</evidence>
<keyword evidence="4 6" id="KW-0963">Cytoplasm</keyword>
<comment type="similarity">
    <text evidence="2 6">Belongs to the RdgC family.</text>
</comment>
<gene>
    <name evidence="6" type="primary">rdgC</name>
    <name evidence="7" type="ORF">GTU67_14710</name>
</gene>
<evidence type="ECO:0000256" key="6">
    <source>
        <dbReference type="HAMAP-Rule" id="MF_00194"/>
    </source>
</evidence>
<dbReference type="PANTHER" id="PTHR38103:SF1">
    <property type="entry name" value="RECOMBINATION-ASSOCIATED PROTEIN RDGC"/>
    <property type="match status" value="1"/>
</dbReference>
<organism evidence="7 8">
    <name type="scientific">Pusillimonas minor</name>
    <dbReference type="NCBI Taxonomy" id="2697024"/>
    <lineage>
        <taxon>Bacteria</taxon>
        <taxon>Pseudomonadati</taxon>
        <taxon>Pseudomonadota</taxon>
        <taxon>Betaproteobacteria</taxon>
        <taxon>Burkholderiales</taxon>
        <taxon>Alcaligenaceae</taxon>
        <taxon>Pusillimonas</taxon>
    </lineage>
</organism>
<evidence type="ECO:0000256" key="4">
    <source>
        <dbReference type="ARBA" id="ARBA00022490"/>
    </source>
</evidence>
<dbReference type="InterPro" id="IPR007476">
    <property type="entry name" value="RdgC"/>
</dbReference>
<dbReference type="AlphaFoldDB" id="A0A842HVE6"/>
<comment type="function">
    <text evidence="6">May be involved in recombination.</text>
</comment>
<dbReference type="GO" id="GO:0003690">
    <property type="term" value="F:double-stranded DNA binding"/>
    <property type="evidence" value="ECO:0007669"/>
    <property type="project" value="TreeGrafter"/>
</dbReference>
<evidence type="ECO:0000256" key="1">
    <source>
        <dbReference type="ARBA" id="ARBA00004453"/>
    </source>
</evidence>
<protein>
    <recommendedName>
        <fullName evidence="3 6">Recombination-associated protein RdgC</fullName>
    </recommendedName>
</protein>
<dbReference type="HAMAP" id="MF_00194">
    <property type="entry name" value="RdgC"/>
    <property type="match status" value="1"/>
</dbReference>
<comment type="subcellular location">
    <subcellularLocation>
        <location evidence="1 6">Cytoplasm</location>
        <location evidence="1 6">Nucleoid</location>
    </subcellularLocation>
</comment>
<proteinExistence type="inferred from homology"/>
<evidence type="ECO:0000313" key="7">
    <source>
        <dbReference type="EMBL" id="MBC2771151.1"/>
    </source>
</evidence>
<dbReference type="EMBL" id="JACJUU010000023">
    <property type="protein sequence ID" value="MBC2771151.1"/>
    <property type="molecule type" value="Genomic_DNA"/>
</dbReference>
<dbReference type="NCBIfam" id="NF001464">
    <property type="entry name" value="PRK00321.1-5"/>
    <property type="match status" value="1"/>
</dbReference>
<accession>A0A842HVE6</accession>